<dbReference type="PROSITE" id="PS51704">
    <property type="entry name" value="GP_PDE"/>
    <property type="match status" value="1"/>
</dbReference>
<dbReference type="KEGG" id="mste:MSTE_00971"/>
<dbReference type="RefSeq" id="WP_096499397.1">
    <property type="nucleotide sequence ID" value="NZ_AP018165.1"/>
</dbReference>
<proteinExistence type="predicted"/>
<protein>
    <recommendedName>
        <fullName evidence="1">GP-PDE domain-containing protein</fullName>
    </recommendedName>
</protein>
<dbReference type="GO" id="GO:0008081">
    <property type="term" value="F:phosphoric diester hydrolase activity"/>
    <property type="evidence" value="ECO:0007669"/>
    <property type="project" value="InterPro"/>
</dbReference>
<dbReference type="InterPro" id="IPR030395">
    <property type="entry name" value="GP_PDE_dom"/>
</dbReference>
<dbReference type="Gene3D" id="3.20.20.190">
    <property type="entry name" value="Phosphatidylinositol (PI) phosphodiesterase"/>
    <property type="match status" value="1"/>
</dbReference>
<feature type="domain" description="GP-PDE" evidence="1">
    <location>
        <begin position="54"/>
        <end position="321"/>
    </location>
</feature>
<dbReference type="AlphaFoldDB" id="A0A1Z4ETL0"/>
<dbReference type="PANTHER" id="PTHR46211:SF10">
    <property type="entry name" value="EXPORTED PROTEIN"/>
    <property type="match status" value="1"/>
</dbReference>
<evidence type="ECO:0000259" key="1">
    <source>
        <dbReference type="PROSITE" id="PS51704"/>
    </source>
</evidence>
<dbReference type="EMBL" id="AP018165">
    <property type="protein sequence ID" value="BAX96306.1"/>
    <property type="molecule type" value="Genomic_DNA"/>
</dbReference>
<evidence type="ECO:0000313" key="3">
    <source>
        <dbReference type="Proteomes" id="UP000217954"/>
    </source>
</evidence>
<dbReference type="Proteomes" id="UP000217954">
    <property type="component" value="Chromosome"/>
</dbReference>
<gene>
    <name evidence="2" type="ORF">MSTE_00971</name>
</gene>
<dbReference type="PANTHER" id="PTHR46211">
    <property type="entry name" value="GLYCEROPHOSPHORYL DIESTER PHOSPHODIESTERASE"/>
    <property type="match status" value="1"/>
</dbReference>
<evidence type="ECO:0000313" key="2">
    <source>
        <dbReference type="EMBL" id="BAX96306.1"/>
    </source>
</evidence>
<organism evidence="2 3">
    <name type="scientific">[Mycobacterium] stephanolepidis</name>
    <dbReference type="NCBI Taxonomy" id="1520670"/>
    <lineage>
        <taxon>Bacteria</taxon>
        <taxon>Bacillati</taxon>
        <taxon>Actinomycetota</taxon>
        <taxon>Actinomycetes</taxon>
        <taxon>Mycobacteriales</taxon>
        <taxon>Mycobacteriaceae</taxon>
        <taxon>Mycobacteroides</taxon>
    </lineage>
</organism>
<reference evidence="3" key="1">
    <citation type="journal article" date="2017" name="Genome Announc.">
        <title>Complete Genome Sequence of Mycobacterium stephanolepidis.</title>
        <authorList>
            <person name="Fukano H."/>
            <person name="Yoshida M."/>
            <person name="Katayama Y."/>
            <person name="Omatsu T."/>
            <person name="Mizutani T."/>
            <person name="Kurata O."/>
            <person name="Wada S."/>
            <person name="Hoshino Y."/>
        </authorList>
    </citation>
    <scope>NUCLEOTIDE SEQUENCE [LARGE SCALE GENOMIC DNA]</scope>
    <source>
        <strain evidence="3">NJB0901</strain>
    </source>
</reference>
<name>A0A1Z4ETL0_9MYCO</name>
<dbReference type="OrthoDB" id="5241788at2"/>
<dbReference type="Pfam" id="PF03009">
    <property type="entry name" value="GDPD"/>
    <property type="match status" value="1"/>
</dbReference>
<sequence>MLGAWSLTSGFIAVAFSVTGCGHYTGDENGHATFAETISPSTDDRLPADVGSGPMLIAHRGGAADYPENTLLAITNAEKSGVGGMWITVQVSGDGIPVLYRPVDLSVLTNGTGRVNSKTLKQLKELNAGWNFAKEDINPYRQQVVQIPTLEEAIAAVPPSMPLFLDLKQAPAQPLVDAVSRVLVKTAAVERSVIYSTDAEVTVLAAQRSLEVAESRDMTRQRLLNMALNHRCEPAPSIGRWAGFELHRDVSVSETFTLGTGASQVDAELWDPSSIECFNSQQAGMKTIGFAVKTEDDFRLARKIGLNAVLVDSPLAARNWQ</sequence>
<dbReference type="GO" id="GO:0006629">
    <property type="term" value="P:lipid metabolic process"/>
    <property type="evidence" value="ECO:0007669"/>
    <property type="project" value="InterPro"/>
</dbReference>
<accession>A0A1Z4ETL0</accession>
<keyword evidence="3" id="KW-1185">Reference proteome</keyword>
<reference evidence="2 3" key="2">
    <citation type="journal article" date="2017" name="Int. J. Syst. Evol. Microbiol.">
        <title>Mycobacterium stephanolepidis sp. nov., a rapidly growing species related to Mycobacterium chelonae, isolated from marine teleost fish, Stephanolepis cirrhifer.</title>
        <authorList>
            <person name="Fukano H."/>
            <person name="Wada S."/>
            <person name="Kurata O."/>
            <person name="Katayama K."/>
            <person name="Fujiwara N."/>
            <person name="Hoshino Y."/>
        </authorList>
    </citation>
    <scope>NUCLEOTIDE SEQUENCE [LARGE SCALE GENOMIC DNA]</scope>
    <source>
        <strain evidence="2 3">NJB0901</strain>
    </source>
</reference>
<dbReference type="SUPFAM" id="SSF51695">
    <property type="entry name" value="PLC-like phosphodiesterases"/>
    <property type="match status" value="1"/>
</dbReference>
<dbReference type="InterPro" id="IPR017946">
    <property type="entry name" value="PLC-like_Pdiesterase_TIM-brl"/>
</dbReference>